<dbReference type="GO" id="GO:0016787">
    <property type="term" value="F:hydrolase activity"/>
    <property type="evidence" value="ECO:0007669"/>
    <property type="project" value="UniProtKB-KW"/>
</dbReference>
<evidence type="ECO:0000313" key="8">
    <source>
        <dbReference type="EMBL" id="SLM30627.1"/>
    </source>
</evidence>
<dbReference type="OrthoDB" id="9799039at2"/>
<dbReference type="RefSeq" id="WP_080808905.1">
    <property type="nucleotide sequence ID" value="NZ_LT828563.1"/>
</dbReference>
<dbReference type="InterPro" id="IPR012933">
    <property type="entry name" value="HicA_mRNA_interferase"/>
</dbReference>
<dbReference type="EMBL" id="FWEV01000153">
    <property type="protein sequence ID" value="SLM30627.1"/>
    <property type="molecule type" value="Genomic_DNA"/>
</dbReference>
<evidence type="ECO:0000313" key="9">
    <source>
        <dbReference type="Proteomes" id="UP000191931"/>
    </source>
</evidence>
<accession>A0A1W1HDQ6</accession>
<organism evidence="8 9">
    <name type="scientific">Desulfamplus magnetovallimortis</name>
    <dbReference type="NCBI Taxonomy" id="1246637"/>
    <lineage>
        <taxon>Bacteria</taxon>
        <taxon>Pseudomonadati</taxon>
        <taxon>Thermodesulfobacteriota</taxon>
        <taxon>Desulfobacteria</taxon>
        <taxon>Desulfobacterales</taxon>
        <taxon>Desulfobacteraceae</taxon>
        <taxon>Desulfamplus</taxon>
    </lineage>
</organism>
<evidence type="ECO:0000256" key="2">
    <source>
        <dbReference type="ARBA" id="ARBA00022649"/>
    </source>
</evidence>
<keyword evidence="9" id="KW-1185">Reference proteome</keyword>
<evidence type="ECO:0000256" key="7">
    <source>
        <dbReference type="ARBA" id="ARBA00023016"/>
    </source>
</evidence>
<protein>
    <recommendedName>
        <fullName evidence="10">YcfA family protein</fullName>
    </recommendedName>
</protein>
<evidence type="ECO:0000256" key="4">
    <source>
        <dbReference type="ARBA" id="ARBA00022759"/>
    </source>
</evidence>
<keyword evidence="4" id="KW-0255">Endonuclease</keyword>
<sequence length="60" mass="6894">MKRRELLKTLESMGCVLVRHGASHDWYTNSATKQSQPVPRHREVNDNLAKSIIKKMKGAF</sequence>
<dbReference type="SUPFAM" id="SSF54786">
    <property type="entry name" value="YcfA/nrd intein domain"/>
    <property type="match status" value="1"/>
</dbReference>
<keyword evidence="3" id="KW-0540">Nuclease</keyword>
<keyword evidence="7" id="KW-0346">Stress response</keyword>
<evidence type="ECO:0008006" key="10">
    <source>
        <dbReference type="Google" id="ProtNLM"/>
    </source>
</evidence>
<comment type="similarity">
    <text evidence="1">Belongs to the HicA mRNA interferase family.</text>
</comment>
<keyword evidence="5" id="KW-0378">Hydrolase</keyword>
<evidence type="ECO:0000256" key="6">
    <source>
        <dbReference type="ARBA" id="ARBA00022884"/>
    </source>
</evidence>
<dbReference type="InterPro" id="IPR038570">
    <property type="entry name" value="HicA_sf"/>
</dbReference>
<dbReference type="Pfam" id="PF07927">
    <property type="entry name" value="HicA_toxin"/>
    <property type="match status" value="1"/>
</dbReference>
<dbReference type="GO" id="GO:0004519">
    <property type="term" value="F:endonuclease activity"/>
    <property type="evidence" value="ECO:0007669"/>
    <property type="project" value="UniProtKB-KW"/>
</dbReference>
<evidence type="ECO:0000256" key="5">
    <source>
        <dbReference type="ARBA" id="ARBA00022801"/>
    </source>
</evidence>
<dbReference type="GO" id="GO:0003729">
    <property type="term" value="F:mRNA binding"/>
    <property type="evidence" value="ECO:0007669"/>
    <property type="project" value="InterPro"/>
</dbReference>
<dbReference type="Gene3D" id="3.30.920.30">
    <property type="entry name" value="Hypothetical protein"/>
    <property type="match status" value="1"/>
</dbReference>
<proteinExistence type="inferred from homology"/>
<keyword evidence="6" id="KW-0694">RNA-binding</keyword>
<reference evidence="8 9" key="1">
    <citation type="submission" date="2017-03" db="EMBL/GenBank/DDBJ databases">
        <authorList>
            <person name="Afonso C.L."/>
            <person name="Miller P.J."/>
            <person name="Scott M.A."/>
            <person name="Spackman E."/>
            <person name="Goraichik I."/>
            <person name="Dimitrov K.M."/>
            <person name="Suarez D.L."/>
            <person name="Swayne D.E."/>
        </authorList>
    </citation>
    <scope>NUCLEOTIDE SEQUENCE [LARGE SCALE GENOMIC DNA]</scope>
    <source>
        <strain evidence="8">PRJEB14757</strain>
    </source>
</reference>
<dbReference type="AlphaFoldDB" id="A0A1W1HDQ6"/>
<evidence type="ECO:0000256" key="3">
    <source>
        <dbReference type="ARBA" id="ARBA00022722"/>
    </source>
</evidence>
<keyword evidence="2" id="KW-1277">Toxin-antitoxin system</keyword>
<dbReference type="Proteomes" id="UP000191931">
    <property type="component" value="Unassembled WGS sequence"/>
</dbReference>
<evidence type="ECO:0000256" key="1">
    <source>
        <dbReference type="ARBA" id="ARBA00006620"/>
    </source>
</evidence>
<name>A0A1W1HDQ6_9BACT</name>
<dbReference type="STRING" id="1246637.MTBBW1_2360010"/>
<gene>
    <name evidence="8" type="ORF">MTBBW1_2360010</name>
</gene>